<dbReference type="PANTHER" id="PTHR46832">
    <property type="entry name" value="5'-METHYLTHIOADENOSINE/S-ADENOSYLHOMOCYSTEINE NUCLEOSIDASE"/>
    <property type="match status" value="1"/>
</dbReference>
<dbReference type="InterPro" id="IPR035994">
    <property type="entry name" value="Nucleoside_phosphorylase_sf"/>
</dbReference>
<evidence type="ECO:0000313" key="4">
    <source>
        <dbReference type="Proteomes" id="UP000198253"/>
    </source>
</evidence>
<dbReference type="OrthoDB" id="3665249at2"/>
<evidence type="ECO:0000256" key="1">
    <source>
        <dbReference type="SAM" id="MobiDB-lite"/>
    </source>
</evidence>
<dbReference type="Pfam" id="PF01048">
    <property type="entry name" value="PNP_UDP_1"/>
    <property type="match status" value="1"/>
</dbReference>
<dbReference type="GO" id="GO:0005829">
    <property type="term" value="C:cytosol"/>
    <property type="evidence" value="ECO:0007669"/>
    <property type="project" value="TreeGrafter"/>
</dbReference>
<dbReference type="CDD" id="cd09008">
    <property type="entry name" value="MTAN"/>
    <property type="match status" value="1"/>
</dbReference>
<reference evidence="4" key="1">
    <citation type="submission" date="2016-06" db="EMBL/GenBank/DDBJ databases">
        <authorList>
            <person name="Varghese N."/>
            <person name="Submissions Spin"/>
        </authorList>
    </citation>
    <scope>NUCLEOTIDE SEQUENCE [LARGE SCALE GENOMIC DNA]</scope>
    <source>
        <strain evidence="4">DSM 43816</strain>
    </source>
</reference>
<feature type="compositionally biased region" description="Low complexity" evidence="1">
    <location>
        <begin position="8"/>
        <end position="25"/>
    </location>
</feature>
<sequence length="307" mass="33480">MNAHPSYNTGMTVSGGTVSVGGNVTAVQHNGRDSARTGPFRRETWDQAGRSADVGILTVLREEMAAVVEVLRRAPDHRTERMRGGAAVHRATFAAEGGPVRVVATQTLEPGTHSAALAYQQLRRYFRPPLVLLVGIAGGVHADLAVGDVVLSDEVIWYDNRRETAEGPRCGGRIQATAPVLRHRVSDFLVRHGTVVRPEAGREFRIHRGPIGSGNAVVTDSGSAIRSWLVETHEKTLAVETEAVGLAQAFYEEIDEDNGLRGWMTVRGISDRADRHRGHADHELAARHAALVMERLLPHLCLIEDER</sequence>
<organism evidence="3 4">
    <name type="scientific">Micromonospora echinospora</name>
    <name type="common">Micromonospora purpurea</name>
    <dbReference type="NCBI Taxonomy" id="1877"/>
    <lineage>
        <taxon>Bacteria</taxon>
        <taxon>Bacillati</taxon>
        <taxon>Actinomycetota</taxon>
        <taxon>Actinomycetes</taxon>
        <taxon>Micromonosporales</taxon>
        <taxon>Micromonosporaceae</taxon>
        <taxon>Micromonospora</taxon>
    </lineage>
</organism>
<evidence type="ECO:0000313" key="3">
    <source>
        <dbReference type="EMBL" id="SCE80007.1"/>
    </source>
</evidence>
<dbReference type="InParanoid" id="A0A1C4V7Q9"/>
<accession>A0A1C4V7Q9</accession>
<dbReference type="Proteomes" id="UP000198253">
    <property type="component" value="Chromosome I"/>
</dbReference>
<dbReference type="Gene3D" id="3.40.50.1580">
    <property type="entry name" value="Nucleoside phosphorylase domain"/>
    <property type="match status" value="1"/>
</dbReference>
<dbReference type="SUPFAM" id="SSF53167">
    <property type="entry name" value="Purine and uridine phosphorylases"/>
    <property type="match status" value="1"/>
</dbReference>
<dbReference type="PANTHER" id="PTHR46832:SF1">
    <property type="entry name" value="5'-METHYLTHIOADENOSINE_S-ADENOSYLHOMOCYSTEINE NUCLEOSIDASE"/>
    <property type="match status" value="1"/>
</dbReference>
<proteinExistence type="predicted"/>
<dbReference type="GO" id="GO:0019284">
    <property type="term" value="P:L-methionine salvage from S-adenosylmethionine"/>
    <property type="evidence" value="ECO:0007669"/>
    <property type="project" value="TreeGrafter"/>
</dbReference>
<dbReference type="FunCoup" id="A0A1C4V7Q9">
    <property type="interactions" value="111"/>
</dbReference>
<dbReference type="GO" id="GO:0008782">
    <property type="term" value="F:adenosylhomocysteine nucleosidase activity"/>
    <property type="evidence" value="ECO:0007669"/>
    <property type="project" value="TreeGrafter"/>
</dbReference>
<feature type="domain" description="Nucleoside phosphorylase" evidence="2">
    <location>
        <begin position="54"/>
        <end position="296"/>
    </location>
</feature>
<evidence type="ECO:0000259" key="2">
    <source>
        <dbReference type="Pfam" id="PF01048"/>
    </source>
</evidence>
<dbReference type="InterPro" id="IPR000845">
    <property type="entry name" value="Nucleoside_phosphorylase_d"/>
</dbReference>
<keyword evidence="4" id="KW-1185">Reference proteome</keyword>
<feature type="compositionally biased region" description="Basic and acidic residues" evidence="1">
    <location>
        <begin position="30"/>
        <end position="44"/>
    </location>
</feature>
<dbReference type="GO" id="GO:0009116">
    <property type="term" value="P:nucleoside metabolic process"/>
    <property type="evidence" value="ECO:0007669"/>
    <property type="project" value="InterPro"/>
</dbReference>
<dbReference type="EMBL" id="LT607413">
    <property type="protein sequence ID" value="SCE80007.1"/>
    <property type="molecule type" value="Genomic_DNA"/>
</dbReference>
<name>A0A1C4V7Q9_MICEC</name>
<gene>
    <name evidence="3" type="ORF">GA0070618_1025</name>
</gene>
<dbReference type="GO" id="GO:0008930">
    <property type="term" value="F:methylthioadenosine nucleosidase activity"/>
    <property type="evidence" value="ECO:0007669"/>
    <property type="project" value="TreeGrafter"/>
</dbReference>
<feature type="region of interest" description="Disordered" evidence="1">
    <location>
        <begin position="1"/>
        <end position="44"/>
    </location>
</feature>
<dbReference type="AlphaFoldDB" id="A0A1C4V7Q9"/>
<protein>
    <submittedName>
        <fullName evidence="3">Adenosylhomocysteine nucleosidase</fullName>
    </submittedName>
</protein>
<dbReference type="RefSeq" id="WP_088980596.1">
    <property type="nucleotide sequence ID" value="NZ_LT607413.1"/>
</dbReference>